<keyword evidence="2" id="KW-1185">Reference proteome</keyword>
<proteinExistence type="predicted"/>
<dbReference type="Proteomes" id="UP001194468">
    <property type="component" value="Unassembled WGS sequence"/>
</dbReference>
<evidence type="ECO:0000313" key="2">
    <source>
        <dbReference type="Proteomes" id="UP001194468"/>
    </source>
</evidence>
<reference evidence="1" key="1">
    <citation type="submission" date="2019-10" db="EMBL/GenBank/DDBJ databases">
        <authorList>
            <consortium name="DOE Joint Genome Institute"/>
            <person name="Kuo A."/>
            <person name="Miyauchi S."/>
            <person name="Kiss E."/>
            <person name="Drula E."/>
            <person name="Kohler A."/>
            <person name="Sanchez-Garcia M."/>
            <person name="Andreopoulos B."/>
            <person name="Barry K.W."/>
            <person name="Bonito G."/>
            <person name="Buee M."/>
            <person name="Carver A."/>
            <person name="Chen C."/>
            <person name="Cichocki N."/>
            <person name="Clum A."/>
            <person name="Culley D."/>
            <person name="Crous P.W."/>
            <person name="Fauchery L."/>
            <person name="Girlanda M."/>
            <person name="Hayes R."/>
            <person name="Keri Z."/>
            <person name="LaButti K."/>
            <person name="Lipzen A."/>
            <person name="Lombard V."/>
            <person name="Magnuson J."/>
            <person name="Maillard F."/>
            <person name="Morin E."/>
            <person name="Murat C."/>
            <person name="Nolan M."/>
            <person name="Ohm R."/>
            <person name="Pangilinan J."/>
            <person name="Pereira M."/>
            <person name="Perotto S."/>
            <person name="Peter M."/>
            <person name="Riley R."/>
            <person name="Sitrit Y."/>
            <person name="Stielow B."/>
            <person name="Szollosi G."/>
            <person name="Zifcakova L."/>
            <person name="Stursova M."/>
            <person name="Spatafora J.W."/>
            <person name="Tedersoo L."/>
            <person name="Vaario L.-M."/>
            <person name="Yamada A."/>
            <person name="Yan M."/>
            <person name="Wang P."/>
            <person name="Xu J."/>
            <person name="Bruns T."/>
            <person name="Baldrian P."/>
            <person name="Vilgalys R."/>
            <person name="Henrissat B."/>
            <person name="Grigoriev I.V."/>
            <person name="Hibbett D."/>
            <person name="Nagy L.G."/>
            <person name="Martin F.M."/>
        </authorList>
    </citation>
    <scope>NUCLEOTIDE SEQUENCE</scope>
    <source>
        <strain evidence="1">BED1</strain>
    </source>
</reference>
<reference evidence="1" key="2">
    <citation type="journal article" date="2020" name="Nat. Commun.">
        <title>Large-scale genome sequencing of mycorrhizal fungi provides insights into the early evolution of symbiotic traits.</title>
        <authorList>
            <person name="Miyauchi S."/>
            <person name="Kiss E."/>
            <person name="Kuo A."/>
            <person name="Drula E."/>
            <person name="Kohler A."/>
            <person name="Sanchez-Garcia M."/>
            <person name="Morin E."/>
            <person name="Andreopoulos B."/>
            <person name="Barry K.W."/>
            <person name="Bonito G."/>
            <person name="Buee M."/>
            <person name="Carver A."/>
            <person name="Chen C."/>
            <person name="Cichocki N."/>
            <person name="Clum A."/>
            <person name="Culley D."/>
            <person name="Crous P.W."/>
            <person name="Fauchery L."/>
            <person name="Girlanda M."/>
            <person name="Hayes R.D."/>
            <person name="Keri Z."/>
            <person name="LaButti K."/>
            <person name="Lipzen A."/>
            <person name="Lombard V."/>
            <person name="Magnuson J."/>
            <person name="Maillard F."/>
            <person name="Murat C."/>
            <person name="Nolan M."/>
            <person name="Ohm R.A."/>
            <person name="Pangilinan J."/>
            <person name="Pereira M.F."/>
            <person name="Perotto S."/>
            <person name="Peter M."/>
            <person name="Pfister S."/>
            <person name="Riley R."/>
            <person name="Sitrit Y."/>
            <person name="Stielow J.B."/>
            <person name="Szollosi G."/>
            <person name="Zifcakova L."/>
            <person name="Stursova M."/>
            <person name="Spatafora J.W."/>
            <person name="Tedersoo L."/>
            <person name="Vaario L.M."/>
            <person name="Yamada A."/>
            <person name="Yan M."/>
            <person name="Wang P."/>
            <person name="Xu J."/>
            <person name="Bruns T."/>
            <person name="Baldrian P."/>
            <person name="Vilgalys R."/>
            <person name="Dunand C."/>
            <person name="Henrissat B."/>
            <person name="Grigoriev I.V."/>
            <person name="Hibbett D."/>
            <person name="Nagy L.G."/>
            <person name="Martin F.M."/>
        </authorList>
    </citation>
    <scope>NUCLEOTIDE SEQUENCE</scope>
    <source>
        <strain evidence="1">BED1</strain>
    </source>
</reference>
<accession>A0AAD4GIR8</accession>
<dbReference type="EMBL" id="WHUW01000004">
    <property type="protein sequence ID" value="KAF8447599.1"/>
    <property type="molecule type" value="Genomic_DNA"/>
</dbReference>
<feature type="non-terminal residue" evidence="1">
    <location>
        <position position="91"/>
    </location>
</feature>
<dbReference type="AlphaFoldDB" id="A0AAD4GIR8"/>
<feature type="non-terminal residue" evidence="1">
    <location>
        <position position="1"/>
    </location>
</feature>
<comment type="caution">
    <text evidence="1">The sequence shown here is derived from an EMBL/GenBank/DDBJ whole genome shotgun (WGS) entry which is preliminary data.</text>
</comment>
<protein>
    <submittedName>
        <fullName evidence="1">Uncharacterized protein</fullName>
    </submittedName>
</protein>
<organism evidence="1 2">
    <name type="scientific">Boletus edulis BED1</name>
    <dbReference type="NCBI Taxonomy" id="1328754"/>
    <lineage>
        <taxon>Eukaryota</taxon>
        <taxon>Fungi</taxon>
        <taxon>Dikarya</taxon>
        <taxon>Basidiomycota</taxon>
        <taxon>Agaricomycotina</taxon>
        <taxon>Agaricomycetes</taxon>
        <taxon>Agaricomycetidae</taxon>
        <taxon>Boletales</taxon>
        <taxon>Boletineae</taxon>
        <taxon>Boletaceae</taxon>
        <taxon>Boletoideae</taxon>
        <taxon>Boletus</taxon>
    </lineage>
</organism>
<evidence type="ECO:0000313" key="1">
    <source>
        <dbReference type="EMBL" id="KAF8447599.1"/>
    </source>
</evidence>
<name>A0AAD4GIR8_BOLED</name>
<sequence>AKRNSEVFWKKHCNAVVLIKPEAEGASKKAQTCSRCQMIMYPGSEGSSLNHKRAYCSDGVRQVSKAGDEVPPWPQPQGIFTAGKTFHPQVF</sequence>
<gene>
    <name evidence="1" type="ORF">L210DRAFT_3326256</name>
</gene>